<feature type="domain" description="DNA replication complex GINS protein PSF3 N-terminal" evidence="2">
    <location>
        <begin position="3"/>
        <end position="61"/>
    </location>
</feature>
<comment type="caution">
    <text evidence="3">The sequence shown here is derived from an EMBL/GenBank/DDBJ whole genome shotgun (WGS) entry which is preliminary data.</text>
</comment>
<name>A0A9W7F6P6_9STRA</name>
<dbReference type="Gene3D" id="1.20.58.2050">
    <property type="match status" value="1"/>
</dbReference>
<dbReference type="PANTHER" id="PTHR22768:SF0">
    <property type="entry name" value="DNA REPLICATION COMPLEX GINS PROTEIN PSF3"/>
    <property type="match status" value="1"/>
</dbReference>
<dbReference type="AlphaFoldDB" id="A0A9W7F6P6"/>
<protein>
    <recommendedName>
        <fullName evidence="2">DNA replication complex GINS protein PSF3 N-terminal domain-containing protein</fullName>
    </recommendedName>
</protein>
<dbReference type="Proteomes" id="UP001165082">
    <property type="component" value="Unassembled WGS sequence"/>
</dbReference>
<dbReference type="CDD" id="cd11713">
    <property type="entry name" value="GINS_A_psf3"/>
    <property type="match status" value="1"/>
</dbReference>
<organism evidence="3 4">
    <name type="scientific">Triparma retinervis</name>
    <dbReference type="NCBI Taxonomy" id="2557542"/>
    <lineage>
        <taxon>Eukaryota</taxon>
        <taxon>Sar</taxon>
        <taxon>Stramenopiles</taxon>
        <taxon>Ochrophyta</taxon>
        <taxon>Bolidophyceae</taxon>
        <taxon>Parmales</taxon>
        <taxon>Triparmaceae</taxon>
        <taxon>Triparma</taxon>
    </lineage>
</organism>
<evidence type="ECO:0000313" key="4">
    <source>
        <dbReference type="Proteomes" id="UP001165082"/>
    </source>
</evidence>
<dbReference type="InterPro" id="IPR055221">
    <property type="entry name" value="PSF3_N"/>
</dbReference>
<dbReference type="InterPro" id="IPR036224">
    <property type="entry name" value="GINS_bundle-like_dom_sf"/>
</dbReference>
<dbReference type="InterPro" id="IPR010492">
    <property type="entry name" value="GINS_Psf3"/>
</dbReference>
<keyword evidence="4" id="KW-1185">Reference proteome</keyword>
<dbReference type="GO" id="GO:0000811">
    <property type="term" value="C:GINS complex"/>
    <property type="evidence" value="ECO:0007669"/>
    <property type="project" value="TreeGrafter"/>
</dbReference>
<dbReference type="SUPFAM" id="SSF158573">
    <property type="entry name" value="GINS helical bundle-like"/>
    <property type="match status" value="1"/>
</dbReference>
<evidence type="ECO:0000259" key="2">
    <source>
        <dbReference type="Pfam" id="PF22466"/>
    </source>
</evidence>
<feature type="region of interest" description="Disordered" evidence="1">
    <location>
        <begin position="214"/>
        <end position="236"/>
    </location>
</feature>
<proteinExistence type="predicted"/>
<dbReference type="PANTHER" id="PTHR22768">
    <property type="entry name" value="DNA REPLICATION COMPLEX GINS PROTEIN PSF3"/>
    <property type="match status" value="1"/>
</dbReference>
<accession>A0A9W7F6P6</accession>
<evidence type="ECO:0000313" key="3">
    <source>
        <dbReference type="EMBL" id="GMI02809.1"/>
    </source>
</evidence>
<dbReference type="InterPro" id="IPR038437">
    <property type="entry name" value="GINS_Psf3_sf"/>
</dbReference>
<dbReference type="EMBL" id="BRXZ01000002">
    <property type="protein sequence ID" value="GMI02809.1"/>
    <property type="molecule type" value="Genomic_DNA"/>
</dbReference>
<evidence type="ECO:0000256" key="1">
    <source>
        <dbReference type="SAM" id="MobiDB-lite"/>
    </source>
</evidence>
<dbReference type="SUPFAM" id="SSF160059">
    <property type="entry name" value="PriA/YqbF domain"/>
    <property type="match status" value="1"/>
</dbReference>
<gene>
    <name evidence="3" type="ORF">TrRE_jg11389</name>
</gene>
<reference evidence="3" key="1">
    <citation type="submission" date="2022-07" db="EMBL/GenBank/DDBJ databases">
        <title>Genome analysis of Parmales, a sister group of diatoms, reveals the evolutionary specialization of diatoms from phago-mixotrophs to photoautotrophs.</title>
        <authorList>
            <person name="Ban H."/>
            <person name="Sato S."/>
            <person name="Yoshikawa S."/>
            <person name="Kazumasa Y."/>
            <person name="Nakamura Y."/>
            <person name="Ichinomiya M."/>
            <person name="Saitoh K."/>
            <person name="Sato N."/>
            <person name="Blanc-Mathieu R."/>
            <person name="Endo H."/>
            <person name="Kuwata A."/>
            <person name="Ogata H."/>
        </authorList>
    </citation>
    <scope>NUCLEOTIDE SEQUENCE</scope>
</reference>
<dbReference type="OrthoDB" id="10251744at2759"/>
<sequence length="236" mass="26789">MYFDIDDILMETANITCIARNDCASLAFLRPYNSTSTAVSSNVLAEGEKCELPLWACASLALESRFFDMQLPKHYGDSFRKKLDGGGENFNLRIKSLYYYEVGELLCSRIKRIPTSRRGTDNRLVIIKKEAEILREVLKKTFVGERFRKNLDWALNSRDEDVTAHTSKLAHAEKELFDIGARSSYAFQAWKNHGSRRIEISSIVKSSSVFETSNKRVVSPEGAGDSENNKRPRVFG</sequence>
<dbReference type="GO" id="GO:1902975">
    <property type="term" value="P:mitotic DNA replication initiation"/>
    <property type="evidence" value="ECO:0007669"/>
    <property type="project" value="TreeGrafter"/>
</dbReference>
<dbReference type="Pfam" id="PF22466">
    <property type="entry name" value="PSF3_N"/>
    <property type="match status" value="1"/>
</dbReference>